<keyword evidence="3 6" id="KW-0540">Nuclease</keyword>
<keyword evidence="2 6" id="KW-0819">tRNA processing</keyword>
<dbReference type="GO" id="GO:0001682">
    <property type="term" value="P:tRNA 5'-leader removal"/>
    <property type="evidence" value="ECO:0007669"/>
    <property type="project" value="UniProtKB-UniRule"/>
</dbReference>
<keyword evidence="4 6" id="KW-0255">Endonuclease</keyword>
<name>A0A1F2P9F4_9EURY</name>
<dbReference type="GO" id="GO:0030677">
    <property type="term" value="C:ribonuclease P complex"/>
    <property type="evidence" value="ECO:0007669"/>
    <property type="project" value="UniProtKB-UniRule"/>
</dbReference>
<dbReference type="HAMAP" id="MF_00756">
    <property type="entry name" value="RNase_P_3"/>
    <property type="match status" value="1"/>
</dbReference>
<comment type="similarity">
    <text evidence="6">Belongs to the eukaryotic/archaeal RNase P protein component 3 family.</text>
</comment>
<keyword evidence="1 6" id="KW-0963">Cytoplasm</keyword>
<comment type="subcellular location">
    <subcellularLocation>
        <location evidence="6">Cytoplasm</location>
    </subcellularLocation>
</comment>
<dbReference type="SUPFAM" id="SSF89550">
    <property type="entry name" value="PHP domain-like"/>
    <property type="match status" value="1"/>
</dbReference>
<organism evidence="7 8">
    <name type="scientific">Candidatus Syntropharchaeum caldarium</name>
    <dbReference type="NCBI Taxonomy" id="1838285"/>
    <lineage>
        <taxon>Archaea</taxon>
        <taxon>Methanobacteriati</taxon>
        <taxon>Methanobacteriota</taxon>
        <taxon>Stenosarchaea group</taxon>
        <taxon>Methanomicrobia</taxon>
        <taxon>Methanosarcinales</taxon>
        <taxon>ANME-2 cluster</taxon>
        <taxon>Candidatus Syntropharchaeum</taxon>
    </lineage>
</organism>
<dbReference type="Pfam" id="PF01876">
    <property type="entry name" value="RNase_P_p30"/>
    <property type="match status" value="1"/>
</dbReference>
<dbReference type="EMBL" id="LYOS01000003">
    <property type="protein sequence ID" value="OFV67888.1"/>
    <property type="molecule type" value="Genomic_DNA"/>
</dbReference>
<comment type="subunit">
    <text evidence="6">Consists of a catalytic RNA component and at least 4-5 protein subunits.</text>
</comment>
<keyword evidence="5 6" id="KW-0378">Hydrolase</keyword>
<keyword evidence="8" id="KW-1185">Reference proteome</keyword>
<evidence type="ECO:0000256" key="6">
    <source>
        <dbReference type="HAMAP-Rule" id="MF_00756"/>
    </source>
</evidence>
<dbReference type="GO" id="GO:0004526">
    <property type="term" value="F:ribonuclease P activity"/>
    <property type="evidence" value="ECO:0007669"/>
    <property type="project" value="UniProtKB-UniRule"/>
</dbReference>
<reference evidence="7" key="1">
    <citation type="submission" date="2016-05" db="EMBL/GenBank/DDBJ databases">
        <title>Microbial consortia oxidize butane by reversing methanogenesis.</title>
        <authorList>
            <person name="Laso-Perez R."/>
            <person name="Richter M."/>
            <person name="Wegener G."/>
            <person name="Musat F."/>
        </authorList>
    </citation>
    <scope>NUCLEOTIDE SEQUENCE [LARGE SCALE GENOMIC DNA]</scope>
    <source>
        <strain evidence="7">BOX2</strain>
    </source>
</reference>
<evidence type="ECO:0000256" key="5">
    <source>
        <dbReference type="ARBA" id="ARBA00022801"/>
    </source>
</evidence>
<evidence type="ECO:0000256" key="3">
    <source>
        <dbReference type="ARBA" id="ARBA00022722"/>
    </source>
</evidence>
<evidence type="ECO:0000256" key="1">
    <source>
        <dbReference type="ARBA" id="ARBA00022490"/>
    </source>
</evidence>
<dbReference type="Gene3D" id="3.20.20.140">
    <property type="entry name" value="Metal-dependent hydrolases"/>
    <property type="match status" value="1"/>
</dbReference>
<dbReference type="EC" id="3.1.26.5" evidence="6"/>
<evidence type="ECO:0000313" key="8">
    <source>
        <dbReference type="Proteomes" id="UP000186940"/>
    </source>
</evidence>
<comment type="caution">
    <text evidence="7">The sequence shown here is derived from an EMBL/GenBank/DDBJ whole genome shotgun (WGS) entry which is preliminary data.</text>
</comment>
<evidence type="ECO:0000313" key="7">
    <source>
        <dbReference type="EMBL" id="OFV67888.1"/>
    </source>
</evidence>
<gene>
    <name evidence="6" type="primary">rnp3</name>
    <name evidence="7" type="ORF">SCAL_001263</name>
</gene>
<comment type="catalytic activity">
    <reaction evidence="6">
        <text>Endonucleolytic cleavage of RNA, removing 5'-extranucleotides from tRNA precursor.</text>
        <dbReference type="EC" id="3.1.26.5"/>
    </reaction>
</comment>
<dbReference type="GO" id="GO:0005737">
    <property type="term" value="C:cytoplasm"/>
    <property type="evidence" value="ECO:0007669"/>
    <property type="project" value="UniProtKB-SubCell"/>
</dbReference>
<dbReference type="Proteomes" id="UP000186940">
    <property type="component" value="Unassembled WGS sequence"/>
</dbReference>
<dbReference type="InterPro" id="IPR023539">
    <property type="entry name" value="RNase_P_comp-3_arc"/>
</dbReference>
<comment type="function">
    <text evidence="6">Part of ribonuclease P, a protein complex that generates mature tRNA molecules by cleaving their 5'-ends.</text>
</comment>
<accession>A0A1F2P9F4</accession>
<evidence type="ECO:0000256" key="4">
    <source>
        <dbReference type="ARBA" id="ARBA00022759"/>
    </source>
</evidence>
<sequence length="212" mass="23833">MKRTYIDPNVHVKPDGEAELEQMVGQLDKYGYSGCVILNHSDNWFPYPDIELPPGFKLFWGVEIRASSPRELGRLINKFRPSVDILAVHGGNEIIDRAASSDSRVDLLAHPGRMNHIMMRFASGKGIAIEFNLSDLIYARGKNRTRALFIMQENMKLVRKYGTQVVLTAGARTTYGVRAPREIIALAKLSGMDETMAKDALSSVPWRLVEKE</sequence>
<dbReference type="InterPro" id="IPR016195">
    <property type="entry name" value="Pol/histidinol_Pase-like"/>
</dbReference>
<dbReference type="InterPro" id="IPR002738">
    <property type="entry name" value="RNase_P_p30"/>
</dbReference>
<proteinExistence type="inferred from homology"/>
<dbReference type="AlphaFoldDB" id="A0A1F2P9F4"/>
<protein>
    <recommendedName>
        <fullName evidence="6">Ribonuclease P protein component 3</fullName>
        <shortName evidence="6">RNase P component 3</shortName>
        <ecNumber evidence="6">3.1.26.5</ecNumber>
    </recommendedName>
    <alternativeName>
        <fullName evidence="6">Rpp30</fullName>
    </alternativeName>
</protein>
<dbReference type="STRING" id="1838285.SCAL_001263"/>
<evidence type="ECO:0000256" key="2">
    <source>
        <dbReference type="ARBA" id="ARBA00022694"/>
    </source>
</evidence>